<dbReference type="AlphaFoldDB" id="A0A3Q3B3N6"/>
<evidence type="ECO:0000256" key="4">
    <source>
        <dbReference type="ARBA" id="ARBA00022692"/>
    </source>
</evidence>
<comment type="subunit">
    <text evidence="8">Component of 250-400 kDa complexes called cytochrome oxidase assembly intermediates or COA complexes.</text>
</comment>
<dbReference type="OrthoDB" id="10018333at2759"/>
<feature type="transmembrane region" description="Helical" evidence="8">
    <location>
        <begin position="40"/>
        <end position="59"/>
    </location>
</feature>
<reference evidence="10" key="1">
    <citation type="submission" date="2025-08" db="UniProtKB">
        <authorList>
            <consortium name="Ensembl"/>
        </authorList>
    </citation>
    <scope>IDENTIFICATION</scope>
</reference>
<evidence type="ECO:0000313" key="11">
    <source>
        <dbReference type="Proteomes" id="UP000264800"/>
    </source>
</evidence>
<comment type="function">
    <text evidence="1">Core component of the MITRAC (mitochondrial translation regulation assembly intermediate of cytochrome c oxidase complex) complex, that regulates cytochrome c oxidase assembly. MITRAC complexes regulate both translation of mitochondrial encoded components and assembly of nuclear-encoded components imported in mitochondrion. Required for efficient translation of MT-CO1 and mitochondrial respiratory chain complex IV assembly.</text>
</comment>
<dbReference type="GeneTree" id="ENSGT00940000173491"/>
<dbReference type="KEGG" id="kmr:108228335"/>
<evidence type="ECO:0000256" key="8">
    <source>
        <dbReference type="RuleBase" id="RU367056"/>
    </source>
</evidence>
<keyword evidence="8" id="KW-0999">Mitochondrion inner membrane</keyword>
<dbReference type="PANTHER" id="PTHR15642">
    <property type="entry name" value="CYTOCHROME C OXIDASE ASSEMBLY FACTOR 3, MITOCHONDRIAL"/>
    <property type="match status" value="1"/>
</dbReference>
<dbReference type="GO" id="GO:0005743">
    <property type="term" value="C:mitochondrial inner membrane"/>
    <property type="evidence" value="ECO:0007669"/>
    <property type="project" value="UniProtKB-UniRule"/>
</dbReference>
<evidence type="ECO:0000256" key="5">
    <source>
        <dbReference type="ARBA" id="ARBA00022989"/>
    </source>
</evidence>
<evidence type="ECO:0000256" key="3">
    <source>
        <dbReference type="ARBA" id="ARBA00007035"/>
    </source>
</evidence>
<feature type="domain" description="Cytochrome c oxidase assembly factor 3 mitochondrial coiled-coil" evidence="9">
    <location>
        <begin position="31"/>
        <end position="73"/>
    </location>
</feature>
<keyword evidence="11" id="KW-1185">Reference proteome</keyword>
<dbReference type="InterPro" id="IPR018628">
    <property type="entry name" value="Coa3_CC"/>
</dbReference>
<name>A0A3Q3B3N6_KRYMA</name>
<keyword evidence="7 8" id="KW-0472">Membrane</keyword>
<keyword evidence="6 8" id="KW-0496">Mitochondrion</keyword>
<comment type="similarity">
    <text evidence="3 8">Belongs to the COA3 family.</text>
</comment>
<dbReference type="GeneID" id="108228335"/>
<keyword evidence="4 8" id="KW-0812">Transmembrane</keyword>
<dbReference type="Pfam" id="PF09813">
    <property type="entry name" value="Coa3_cc"/>
    <property type="match status" value="1"/>
</dbReference>
<dbReference type="STRING" id="37003.ENSKMAP00000018644"/>
<dbReference type="InterPro" id="IPR041752">
    <property type="entry name" value="Coa3"/>
</dbReference>
<proteinExistence type="inferred from homology"/>
<keyword evidence="5 8" id="KW-1133">Transmembrane helix</keyword>
<dbReference type="OMA" id="YWKKNAL"/>
<comment type="subcellular location">
    <subcellularLocation>
        <location evidence="2">Mitochondrion membrane</location>
        <topology evidence="2">Single-pass membrane protein</topology>
    </subcellularLocation>
</comment>
<reference evidence="10" key="2">
    <citation type="submission" date="2025-09" db="UniProtKB">
        <authorList>
            <consortium name="Ensembl"/>
        </authorList>
    </citation>
    <scope>IDENTIFICATION</scope>
</reference>
<evidence type="ECO:0000256" key="7">
    <source>
        <dbReference type="ARBA" id="ARBA00023136"/>
    </source>
</evidence>
<evidence type="ECO:0000256" key="2">
    <source>
        <dbReference type="ARBA" id="ARBA00004304"/>
    </source>
</evidence>
<evidence type="ECO:0000256" key="1">
    <source>
        <dbReference type="ARBA" id="ARBA00003429"/>
    </source>
</evidence>
<dbReference type="GO" id="GO:0033617">
    <property type="term" value="P:mitochondrial respiratory chain complex IV assembly"/>
    <property type="evidence" value="ECO:0007669"/>
    <property type="project" value="UniProtKB-UniRule"/>
</dbReference>
<comment type="function">
    <text evidence="8">Required for assembly of cytochrome c oxidase (complex IV).</text>
</comment>
<evidence type="ECO:0000259" key="9">
    <source>
        <dbReference type="Pfam" id="PF09813"/>
    </source>
</evidence>
<evidence type="ECO:0000313" key="10">
    <source>
        <dbReference type="Ensembl" id="ENSKMAP00000018644.1"/>
    </source>
</evidence>
<protein>
    <recommendedName>
        <fullName evidence="8">Cytochrome c oxidase assembly factor 3</fullName>
    </recommendedName>
</protein>
<dbReference type="Proteomes" id="UP000264800">
    <property type="component" value="Unplaced"/>
</dbReference>
<dbReference type="RefSeq" id="XP_017259371.1">
    <property type="nucleotide sequence ID" value="XM_017403882.3"/>
</dbReference>
<organism evidence="10 11">
    <name type="scientific">Kryptolebias marmoratus</name>
    <name type="common">Mangrove killifish</name>
    <name type="synonym">Rivulus marmoratus</name>
    <dbReference type="NCBI Taxonomy" id="37003"/>
    <lineage>
        <taxon>Eukaryota</taxon>
        <taxon>Metazoa</taxon>
        <taxon>Chordata</taxon>
        <taxon>Craniata</taxon>
        <taxon>Vertebrata</taxon>
        <taxon>Euteleostomi</taxon>
        <taxon>Actinopterygii</taxon>
        <taxon>Neopterygii</taxon>
        <taxon>Teleostei</taxon>
        <taxon>Neoteleostei</taxon>
        <taxon>Acanthomorphata</taxon>
        <taxon>Ovalentaria</taxon>
        <taxon>Atherinomorphae</taxon>
        <taxon>Cyprinodontiformes</taxon>
        <taxon>Rivulidae</taxon>
        <taxon>Kryptolebias</taxon>
    </lineage>
</organism>
<accession>A0A3Q3B3N6</accession>
<dbReference type="Ensembl" id="ENSKMAT00000018903.1">
    <property type="protein sequence ID" value="ENSKMAP00000018644.1"/>
    <property type="gene ID" value="ENSKMAG00000013860.1"/>
</dbReference>
<evidence type="ECO:0000256" key="6">
    <source>
        <dbReference type="ARBA" id="ARBA00023128"/>
    </source>
</evidence>
<sequence>MAENGAEKESLRATQKQLLRRQQDLRYFQENAARLRSRNLLTGACFGAFVLGIFGYTIMSVKQERVVEELDEEAKIHIVRGPRTGANS</sequence>
<dbReference type="PANTHER" id="PTHR15642:SF3">
    <property type="entry name" value="CYTOCHROME C OXIDASE ASSEMBLY FACTOR 3 HOMOLOG, MITOCHONDRIAL"/>
    <property type="match status" value="1"/>
</dbReference>